<dbReference type="EMBL" id="NIVC01002427">
    <property type="protein sequence ID" value="PAA57972.1"/>
    <property type="molecule type" value="Genomic_DNA"/>
</dbReference>
<sequence>MFSEMELDYSWASSVDTQFNAAPLPRLEMMLASPASKGSSTRGGHRGGRGSKTSTVTPRSLNYSAALSTPSPSPVVYSALTSRLEFESPEQSANSGVNGSYWFTKSSGRGRGRRLHFVNYSSGTWRSELGGNIAFNSAEGEAEHVDEDCANIDLNQSVIDLTDSADQELCSAAISPDCQLVKETAAESSCAPLQQQEYYIIGQFPVLLVSCEQAGFLTTNEQSSSCSMLNLQSVTYQQPSYNSGAASQPGRHHPHQQSNFVCTDDWKPDFNTNANRSSEILLVKPSPQPSQQQQEEQAQQYLKQCQIDARLDSGYGTSQSSSLVAGYYGSEQLSQQQVFFNEQSMFLTGEQQADRRQVWLPNQQLTNAETIIQPSAEIEPQYPTCQQGEAADFSLVELSVCQPSSEYDNLNSSAGASSLGSVPAILGDSFFDNNNNIGGDKSQFFGLSAGASFELADL</sequence>
<dbReference type="AlphaFoldDB" id="A0A267EB99"/>
<organism evidence="2 3">
    <name type="scientific">Macrostomum lignano</name>
    <dbReference type="NCBI Taxonomy" id="282301"/>
    <lineage>
        <taxon>Eukaryota</taxon>
        <taxon>Metazoa</taxon>
        <taxon>Spiralia</taxon>
        <taxon>Lophotrochozoa</taxon>
        <taxon>Platyhelminthes</taxon>
        <taxon>Rhabditophora</taxon>
        <taxon>Macrostomorpha</taxon>
        <taxon>Macrostomida</taxon>
        <taxon>Macrostomidae</taxon>
        <taxon>Macrostomum</taxon>
    </lineage>
</organism>
<evidence type="ECO:0000313" key="3">
    <source>
        <dbReference type="Proteomes" id="UP000215902"/>
    </source>
</evidence>
<evidence type="ECO:0000313" key="2">
    <source>
        <dbReference type="EMBL" id="PAA57972.1"/>
    </source>
</evidence>
<protein>
    <submittedName>
        <fullName evidence="2">Uncharacterized protein</fullName>
    </submittedName>
</protein>
<keyword evidence="3" id="KW-1185">Reference proteome</keyword>
<dbReference type="Proteomes" id="UP000215902">
    <property type="component" value="Unassembled WGS sequence"/>
</dbReference>
<evidence type="ECO:0000256" key="1">
    <source>
        <dbReference type="SAM" id="MobiDB-lite"/>
    </source>
</evidence>
<accession>A0A267EB99</accession>
<feature type="region of interest" description="Disordered" evidence="1">
    <location>
        <begin position="34"/>
        <end position="57"/>
    </location>
</feature>
<name>A0A267EB99_9PLAT</name>
<gene>
    <name evidence="2" type="ORF">BOX15_Mlig020524g1</name>
</gene>
<reference evidence="2 3" key="1">
    <citation type="submission" date="2017-06" db="EMBL/GenBank/DDBJ databases">
        <title>A platform for efficient transgenesis in Macrostomum lignano, a flatworm model organism for stem cell research.</title>
        <authorList>
            <person name="Berezikov E."/>
        </authorList>
    </citation>
    <scope>NUCLEOTIDE SEQUENCE [LARGE SCALE GENOMIC DNA]</scope>
    <source>
        <strain evidence="2">DV1</strain>
        <tissue evidence="2">Whole organism</tissue>
    </source>
</reference>
<proteinExistence type="predicted"/>
<comment type="caution">
    <text evidence="2">The sequence shown here is derived from an EMBL/GenBank/DDBJ whole genome shotgun (WGS) entry which is preliminary data.</text>
</comment>
<feature type="region of interest" description="Disordered" evidence="1">
    <location>
        <begin position="240"/>
        <end position="264"/>
    </location>
</feature>